<reference evidence="3 4" key="1">
    <citation type="submission" date="2024-12" db="EMBL/GenBank/DDBJ databases">
        <authorList>
            <person name="Hu S."/>
        </authorList>
    </citation>
    <scope>NUCLEOTIDE SEQUENCE [LARGE SCALE GENOMIC DNA]</scope>
    <source>
        <strain evidence="3 4">P-25</strain>
    </source>
</reference>
<dbReference type="Proteomes" id="UP001517367">
    <property type="component" value="Unassembled WGS sequence"/>
</dbReference>
<keyword evidence="3" id="KW-0808">Transferase</keyword>
<evidence type="ECO:0000313" key="3">
    <source>
        <dbReference type="EMBL" id="MFN0290517.1"/>
    </source>
</evidence>
<dbReference type="RefSeq" id="WP_138729742.1">
    <property type="nucleotide sequence ID" value="NZ_SRMP02000003.1"/>
</dbReference>
<comment type="caution">
    <text evidence="3">The sequence shown here is derived from an EMBL/GenBank/DDBJ whole genome shotgun (WGS) entry which is preliminary data.</text>
</comment>
<dbReference type="CDD" id="cd08651">
    <property type="entry name" value="FMT_core_like_4"/>
    <property type="match status" value="1"/>
</dbReference>
<dbReference type="PANTHER" id="PTHR11138">
    <property type="entry name" value="METHIONYL-TRNA FORMYLTRANSFERASE"/>
    <property type="match status" value="1"/>
</dbReference>
<accession>A0ABW9JHV6</accession>
<dbReference type="Pfam" id="PF00551">
    <property type="entry name" value="Formyl_trans_N"/>
    <property type="match status" value="1"/>
</dbReference>
<dbReference type="EMBL" id="SRMP02000003">
    <property type="protein sequence ID" value="MFN0290517.1"/>
    <property type="molecule type" value="Genomic_DNA"/>
</dbReference>
<protein>
    <submittedName>
        <fullName evidence="3">Methionyl-tRNA formyltransferase</fullName>
        <ecNumber evidence="3">2.1.2.9</ecNumber>
    </submittedName>
</protein>
<dbReference type="SUPFAM" id="SSF53328">
    <property type="entry name" value="Formyltransferase"/>
    <property type="match status" value="1"/>
</dbReference>
<dbReference type="Gene3D" id="3.40.50.12230">
    <property type="match status" value="1"/>
</dbReference>
<evidence type="ECO:0000259" key="2">
    <source>
        <dbReference type="Pfam" id="PF02911"/>
    </source>
</evidence>
<feature type="domain" description="Formyl transferase C-terminal" evidence="2">
    <location>
        <begin position="202"/>
        <end position="284"/>
    </location>
</feature>
<dbReference type="EC" id="2.1.2.9" evidence="3"/>
<dbReference type="PANTHER" id="PTHR11138:SF5">
    <property type="entry name" value="METHIONYL-TRNA FORMYLTRANSFERASE, MITOCHONDRIAL"/>
    <property type="match status" value="1"/>
</dbReference>
<evidence type="ECO:0000259" key="1">
    <source>
        <dbReference type="Pfam" id="PF00551"/>
    </source>
</evidence>
<dbReference type="InterPro" id="IPR011034">
    <property type="entry name" value="Formyl_transferase-like_C_sf"/>
</dbReference>
<organism evidence="3 4">
    <name type="scientific">Pedobacter helvus</name>
    <dbReference type="NCBI Taxonomy" id="2563444"/>
    <lineage>
        <taxon>Bacteria</taxon>
        <taxon>Pseudomonadati</taxon>
        <taxon>Bacteroidota</taxon>
        <taxon>Sphingobacteriia</taxon>
        <taxon>Sphingobacteriales</taxon>
        <taxon>Sphingobacteriaceae</taxon>
        <taxon>Pedobacter</taxon>
    </lineage>
</organism>
<dbReference type="GO" id="GO:0004479">
    <property type="term" value="F:methionyl-tRNA formyltransferase activity"/>
    <property type="evidence" value="ECO:0007669"/>
    <property type="project" value="UniProtKB-EC"/>
</dbReference>
<proteinExistence type="predicted"/>
<sequence length="292" mass="32779">MKIFFIGTVKFSFDALNALIRSGSEVVGVATREDTAMNSDYKDLRPLCDQFNLPYKIVNDINHPNNISFIKQTNPDVIYCFGWSNLLKTELLTLAPKGVVGFHPAHIPHNKGRHPIIWALCLGLKTTASSFFFMDEGADTGDILSQEIVPITEDDDAASLYDKLTNIAIEQILDFTISLAKGTNNRIRQLGTGNTWRKRGRRDGEIDFRMPSKNIFNLVRALAKPYIGAHLVYNNQEVKVWKTEMSNLGQANDEPGKVLDRNDHSFTVKTGDGAITILEHELENIPRIGNYI</sequence>
<evidence type="ECO:0000313" key="4">
    <source>
        <dbReference type="Proteomes" id="UP001517367"/>
    </source>
</evidence>
<dbReference type="InterPro" id="IPR002376">
    <property type="entry name" value="Formyl_transf_N"/>
</dbReference>
<dbReference type="CDD" id="cd08702">
    <property type="entry name" value="Arna_FMT_C"/>
    <property type="match status" value="1"/>
</dbReference>
<dbReference type="Pfam" id="PF02911">
    <property type="entry name" value="Formyl_trans_C"/>
    <property type="match status" value="1"/>
</dbReference>
<dbReference type="SUPFAM" id="SSF50486">
    <property type="entry name" value="FMT C-terminal domain-like"/>
    <property type="match status" value="1"/>
</dbReference>
<keyword evidence="4" id="KW-1185">Reference proteome</keyword>
<gene>
    <name evidence="3" type="ORF">E5L68_003900</name>
</gene>
<name>A0ABW9JHV6_9SPHI</name>
<dbReference type="InterPro" id="IPR036477">
    <property type="entry name" value="Formyl_transf_N_sf"/>
</dbReference>
<feature type="domain" description="Formyl transferase N-terminal" evidence="1">
    <location>
        <begin position="1"/>
        <end position="167"/>
    </location>
</feature>
<dbReference type="InterPro" id="IPR005793">
    <property type="entry name" value="Formyl_trans_C"/>
</dbReference>